<accession>A0AAE4MAK0</accession>
<dbReference type="InterPro" id="IPR023867">
    <property type="entry name" value="Sulphatase_maturase_rSAM"/>
</dbReference>
<protein>
    <submittedName>
        <fullName evidence="8">Anaerobic sulfatase-maturating enzyme</fullName>
        <ecNumber evidence="8">1.1.99.-</ecNumber>
    </submittedName>
</protein>
<evidence type="ECO:0000313" key="8">
    <source>
        <dbReference type="EMBL" id="MDV0441295.1"/>
    </source>
</evidence>
<organism evidence="8 9">
    <name type="scientific">Methanorbis furvi</name>
    <dbReference type="NCBI Taxonomy" id="3028299"/>
    <lineage>
        <taxon>Archaea</taxon>
        <taxon>Methanobacteriati</taxon>
        <taxon>Methanobacteriota</taxon>
        <taxon>Stenosarchaea group</taxon>
        <taxon>Methanomicrobia</taxon>
        <taxon>Methanomicrobiales</taxon>
        <taxon>Methanocorpusculaceae</taxon>
        <taxon>Methanorbis</taxon>
    </lineage>
</organism>
<dbReference type="Gene3D" id="3.20.20.70">
    <property type="entry name" value="Aldolase class I"/>
    <property type="match status" value="1"/>
</dbReference>
<evidence type="ECO:0000256" key="3">
    <source>
        <dbReference type="ARBA" id="ARBA00022723"/>
    </source>
</evidence>
<dbReference type="InterPro" id="IPR058240">
    <property type="entry name" value="rSAM_sf"/>
</dbReference>
<evidence type="ECO:0000259" key="7">
    <source>
        <dbReference type="PROSITE" id="PS51918"/>
    </source>
</evidence>
<keyword evidence="3" id="KW-0479">Metal-binding</keyword>
<reference evidence="8" key="1">
    <citation type="submission" date="2023-06" db="EMBL/GenBank/DDBJ databases">
        <title>Genome sequence of Methancorpusculaceae sp. Ag1.</title>
        <authorList>
            <person name="Protasov E."/>
            <person name="Platt K."/>
            <person name="Poehlein A."/>
            <person name="Daniel R."/>
            <person name="Brune A."/>
        </authorList>
    </citation>
    <scope>NUCLEOTIDE SEQUENCE</scope>
    <source>
        <strain evidence="8">Ag1</strain>
    </source>
</reference>
<dbReference type="EC" id="1.1.99.-" evidence="8"/>
<dbReference type="SFLD" id="SFLDG01386">
    <property type="entry name" value="main_SPASM_domain-containing"/>
    <property type="match status" value="1"/>
</dbReference>
<dbReference type="PROSITE" id="PS51918">
    <property type="entry name" value="RADICAL_SAM"/>
    <property type="match status" value="1"/>
</dbReference>
<dbReference type="InterPro" id="IPR023885">
    <property type="entry name" value="4Fe4S-binding_SPASM_dom"/>
</dbReference>
<dbReference type="SFLD" id="SFLDG01072">
    <property type="entry name" value="dehydrogenase_like"/>
    <property type="match status" value="1"/>
</dbReference>
<dbReference type="AlphaFoldDB" id="A0AAE4MAK0"/>
<feature type="domain" description="Radical SAM core" evidence="7">
    <location>
        <begin position="21"/>
        <end position="270"/>
    </location>
</feature>
<evidence type="ECO:0000313" key="9">
    <source>
        <dbReference type="Proteomes" id="UP001273136"/>
    </source>
</evidence>
<evidence type="ECO:0000256" key="6">
    <source>
        <dbReference type="ARBA" id="ARBA00023601"/>
    </source>
</evidence>
<evidence type="ECO:0000256" key="1">
    <source>
        <dbReference type="ARBA" id="ARBA00001966"/>
    </source>
</evidence>
<dbReference type="Pfam" id="PF04055">
    <property type="entry name" value="Radical_SAM"/>
    <property type="match status" value="1"/>
</dbReference>
<dbReference type="RefSeq" id="WP_338093688.1">
    <property type="nucleotide sequence ID" value="NZ_JAWDKA010000002.1"/>
</dbReference>
<keyword evidence="4" id="KW-0408">Iron</keyword>
<dbReference type="CDD" id="cd01335">
    <property type="entry name" value="Radical_SAM"/>
    <property type="match status" value="1"/>
</dbReference>
<keyword evidence="9" id="KW-1185">Reference proteome</keyword>
<dbReference type="Proteomes" id="UP001273136">
    <property type="component" value="Unassembled WGS sequence"/>
</dbReference>
<comment type="caution">
    <text evidence="8">The sequence shown here is derived from an EMBL/GenBank/DDBJ whole genome shotgun (WGS) entry which is preliminary data.</text>
</comment>
<comment type="similarity">
    <text evidence="6">Belongs to the radical SAM superfamily. Anaerobic sulfatase-maturating enzyme family.</text>
</comment>
<dbReference type="SUPFAM" id="SSF102114">
    <property type="entry name" value="Radical SAM enzymes"/>
    <property type="match status" value="1"/>
</dbReference>
<dbReference type="GO" id="GO:0016491">
    <property type="term" value="F:oxidoreductase activity"/>
    <property type="evidence" value="ECO:0007669"/>
    <property type="project" value="UniProtKB-KW"/>
</dbReference>
<keyword evidence="2" id="KW-0949">S-adenosyl-L-methionine</keyword>
<evidence type="ECO:0000256" key="2">
    <source>
        <dbReference type="ARBA" id="ARBA00022691"/>
    </source>
</evidence>
<gene>
    <name evidence="8" type="primary">chuR</name>
    <name evidence="8" type="ORF">McpAg1_04790</name>
</gene>
<dbReference type="PANTHER" id="PTHR43273">
    <property type="entry name" value="ANAEROBIC SULFATASE-MATURATING ENZYME HOMOLOG ASLB-RELATED"/>
    <property type="match status" value="1"/>
</dbReference>
<sequence length="391" mass="45580">MNRIPDIQNLSPFPPLQDYQYYDVFSAVFKISDLCNLHCTYCYRENALQTHALQDMDLEIIDNMLASILEYKQNLYRKYGWNKTPSLYFIWHGGEPLIVGIDRFQAILSIQEKYRKQGLLIDNCIQTNGTLINDDFLRLFKKEHFRIGVSIDGPREIQDAHRIHKNGKPSFDQTMQGISLLRECDYPWSAISVINTEAIGHEKEIHAFFQEQKPFEVDFTPAFFYETDISLPPKDYSSFMIKLFDIWISEKNPVYEIRFFKDVLYLLGYKEIPDKSSVICELSGKCHRNISVGSNGDIYSCECLNSKPENRIGNILEKSFSEIILDEPFVNMAGNTNLYRSECLDCDVFTICKAGCYNRRLPAEDGNPKLDFYCDARKEIIRHIKDYVVRQ</sequence>
<comment type="cofactor">
    <cofactor evidence="1">
        <name>[4Fe-4S] cluster</name>
        <dbReference type="ChEBI" id="CHEBI:49883"/>
    </cofactor>
</comment>
<keyword evidence="5" id="KW-0411">Iron-sulfur</keyword>
<dbReference type="SFLD" id="SFLDS00029">
    <property type="entry name" value="Radical_SAM"/>
    <property type="match status" value="1"/>
</dbReference>
<dbReference type="SFLD" id="SFLDG01384">
    <property type="entry name" value="thioether_bond_formation_requi"/>
    <property type="match status" value="1"/>
</dbReference>
<dbReference type="NCBIfam" id="TIGR04085">
    <property type="entry name" value="rSAM_more_4Fe4S"/>
    <property type="match status" value="1"/>
</dbReference>
<dbReference type="InterPro" id="IPR013785">
    <property type="entry name" value="Aldolase_TIM"/>
</dbReference>
<dbReference type="GO" id="GO:0046872">
    <property type="term" value="F:metal ion binding"/>
    <property type="evidence" value="ECO:0007669"/>
    <property type="project" value="UniProtKB-KW"/>
</dbReference>
<dbReference type="PANTHER" id="PTHR43273:SF3">
    <property type="entry name" value="ANAEROBIC SULFATASE-MATURATING ENZYME HOMOLOG ASLB-RELATED"/>
    <property type="match status" value="1"/>
</dbReference>
<evidence type="ECO:0000256" key="5">
    <source>
        <dbReference type="ARBA" id="ARBA00023014"/>
    </source>
</evidence>
<dbReference type="Pfam" id="PF13186">
    <property type="entry name" value="SPASM"/>
    <property type="match status" value="1"/>
</dbReference>
<dbReference type="GO" id="GO:0051536">
    <property type="term" value="F:iron-sulfur cluster binding"/>
    <property type="evidence" value="ECO:0007669"/>
    <property type="project" value="UniProtKB-KW"/>
</dbReference>
<proteinExistence type="inferred from homology"/>
<keyword evidence="8" id="KW-0560">Oxidoreductase</keyword>
<dbReference type="EMBL" id="JAWDKA010000002">
    <property type="protein sequence ID" value="MDV0441295.1"/>
    <property type="molecule type" value="Genomic_DNA"/>
</dbReference>
<evidence type="ECO:0000256" key="4">
    <source>
        <dbReference type="ARBA" id="ARBA00023004"/>
    </source>
</evidence>
<dbReference type="InterPro" id="IPR007197">
    <property type="entry name" value="rSAM"/>
</dbReference>
<name>A0AAE4MAK0_9EURY</name>
<dbReference type="SFLD" id="SFLDG01067">
    <property type="entry name" value="SPASM/twitch_domain_containing"/>
    <property type="match status" value="1"/>
</dbReference>